<dbReference type="Pfam" id="PF02518">
    <property type="entry name" value="HATPase_c"/>
    <property type="match status" value="1"/>
</dbReference>
<evidence type="ECO:0000256" key="15">
    <source>
        <dbReference type="SAM" id="Phobius"/>
    </source>
</evidence>
<dbReference type="InterPro" id="IPR003661">
    <property type="entry name" value="HisK_dim/P_dom"/>
</dbReference>
<protein>
    <recommendedName>
        <fullName evidence="3">histidine kinase</fullName>
        <ecNumber evidence="3">2.7.13.3</ecNumber>
    </recommendedName>
</protein>
<dbReference type="InterPro" id="IPR004358">
    <property type="entry name" value="Sig_transdc_His_kin-like_C"/>
</dbReference>
<keyword evidence="14 15" id="KW-0472">Membrane</keyword>
<dbReference type="PANTHER" id="PTHR44936:SF5">
    <property type="entry name" value="SENSOR HISTIDINE KINASE ENVZ"/>
    <property type="match status" value="1"/>
</dbReference>
<evidence type="ECO:0000256" key="2">
    <source>
        <dbReference type="ARBA" id="ARBA00004429"/>
    </source>
</evidence>
<dbReference type="PROSITE" id="PS50885">
    <property type="entry name" value="HAMP"/>
    <property type="match status" value="1"/>
</dbReference>
<evidence type="ECO:0000256" key="13">
    <source>
        <dbReference type="ARBA" id="ARBA00023012"/>
    </source>
</evidence>
<comment type="catalytic activity">
    <reaction evidence="1">
        <text>ATP + protein L-histidine = ADP + protein N-phospho-L-histidine.</text>
        <dbReference type="EC" id="2.7.13.3"/>
    </reaction>
</comment>
<evidence type="ECO:0000256" key="11">
    <source>
        <dbReference type="ARBA" id="ARBA00022840"/>
    </source>
</evidence>
<keyword evidence="12 15" id="KW-1133">Transmembrane helix</keyword>
<dbReference type="InterPro" id="IPR050980">
    <property type="entry name" value="2C_sensor_his_kinase"/>
</dbReference>
<evidence type="ECO:0000256" key="12">
    <source>
        <dbReference type="ARBA" id="ARBA00022989"/>
    </source>
</evidence>
<evidence type="ECO:0000256" key="5">
    <source>
        <dbReference type="ARBA" id="ARBA00022519"/>
    </source>
</evidence>
<keyword evidence="13" id="KW-0902">Two-component regulatory system</keyword>
<name>A0A5E6RA95_PSEFL</name>
<gene>
    <name evidence="18" type="primary">rcsC_9</name>
    <name evidence="18" type="ORF">PS624_01499</name>
</gene>
<dbReference type="Gene3D" id="3.30.565.10">
    <property type="entry name" value="Histidine kinase-like ATPase, C-terminal domain"/>
    <property type="match status" value="1"/>
</dbReference>
<proteinExistence type="predicted"/>
<keyword evidence="7 18" id="KW-0808">Transferase</keyword>
<keyword evidence="10 18" id="KW-0418">Kinase</keyword>
<dbReference type="SUPFAM" id="SSF55874">
    <property type="entry name" value="ATPase domain of HSP90 chaperone/DNA topoisomerase II/histidine kinase"/>
    <property type="match status" value="1"/>
</dbReference>
<dbReference type="GO" id="GO:0005524">
    <property type="term" value="F:ATP binding"/>
    <property type="evidence" value="ECO:0007669"/>
    <property type="project" value="UniProtKB-KW"/>
</dbReference>
<keyword evidence="9" id="KW-0547">Nucleotide-binding</keyword>
<dbReference type="EMBL" id="CABVGZ010000011">
    <property type="protein sequence ID" value="VVM64881.1"/>
    <property type="molecule type" value="Genomic_DNA"/>
</dbReference>
<keyword evidence="6" id="KW-0597">Phosphoprotein</keyword>
<evidence type="ECO:0000256" key="9">
    <source>
        <dbReference type="ARBA" id="ARBA00022741"/>
    </source>
</evidence>
<keyword evidence="8 15" id="KW-0812">Transmembrane</keyword>
<reference evidence="18 19" key="1">
    <citation type="submission" date="2019-09" db="EMBL/GenBank/DDBJ databases">
        <authorList>
            <person name="Chandra G."/>
            <person name="Truman W A."/>
        </authorList>
    </citation>
    <scope>NUCLEOTIDE SEQUENCE [LARGE SCALE GENOMIC DNA]</scope>
    <source>
        <strain evidence="18">PS624</strain>
    </source>
</reference>
<evidence type="ECO:0000259" key="16">
    <source>
        <dbReference type="PROSITE" id="PS50109"/>
    </source>
</evidence>
<dbReference type="Gene3D" id="1.10.287.130">
    <property type="match status" value="1"/>
</dbReference>
<dbReference type="InterPro" id="IPR005467">
    <property type="entry name" value="His_kinase_dom"/>
</dbReference>
<evidence type="ECO:0000256" key="14">
    <source>
        <dbReference type="ARBA" id="ARBA00023136"/>
    </source>
</evidence>
<dbReference type="Proteomes" id="UP000326241">
    <property type="component" value="Unassembled WGS sequence"/>
</dbReference>
<feature type="domain" description="Histidine kinase" evidence="16">
    <location>
        <begin position="235"/>
        <end position="435"/>
    </location>
</feature>
<feature type="transmembrane region" description="Helical" evidence="15">
    <location>
        <begin position="154"/>
        <end position="174"/>
    </location>
</feature>
<dbReference type="InterPro" id="IPR003660">
    <property type="entry name" value="HAMP_dom"/>
</dbReference>
<dbReference type="AlphaFoldDB" id="A0A5E6RA95"/>
<dbReference type="EC" id="2.7.13.3" evidence="3"/>
<dbReference type="CDD" id="cd00082">
    <property type="entry name" value="HisKA"/>
    <property type="match status" value="1"/>
</dbReference>
<feature type="domain" description="HAMP" evidence="17">
    <location>
        <begin position="175"/>
        <end position="227"/>
    </location>
</feature>
<comment type="subcellular location">
    <subcellularLocation>
        <location evidence="2">Cell inner membrane</location>
        <topology evidence="2">Multi-pass membrane protein</topology>
    </subcellularLocation>
</comment>
<dbReference type="RefSeq" id="WP_150774505.1">
    <property type="nucleotide sequence ID" value="NZ_CABVGZ010000011.1"/>
</dbReference>
<evidence type="ECO:0000313" key="19">
    <source>
        <dbReference type="Proteomes" id="UP000326241"/>
    </source>
</evidence>
<dbReference type="PANTHER" id="PTHR44936">
    <property type="entry name" value="SENSOR PROTEIN CREC"/>
    <property type="match status" value="1"/>
</dbReference>
<evidence type="ECO:0000256" key="3">
    <source>
        <dbReference type="ARBA" id="ARBA00012438"/>
    </source>
</evidence>
<organism evidence="18 19">
    <name type="scientific">Pseudomonas fluorescens</name>
    <dbReference type="NCBI Taxonomy" id="294"/>
    <lineage>
        <taxon>Bacteria</taxon>
        <taxon>Pseudomonadati</taxon>
        <taxon>Pseudomonadota</taxon>
        <taxon>Gammaproteobacteria</taxon>
        <taxon>Pseudomonadales</taxon>
        <taxon>Pseudomonadaceae</taxon>
        <taxon>Pseudomonas</taxon>
    </lineage>
</organism>
<dbReference type="InterPro" id="IPR036890">
    <property type="entry name" value="HATPase_C_sf"/>
</dbReference>
<accession>A0A5E6RA95</accession>
<dbReference type="InterPro" id="IPR036097">
    <property type="entry name" value="HisK_dim/P_sf"/>
</dbReference>
<keyword evidence="11" id="KW-0067">ATP-binding</keyword>
<dbReference type="SUPFAM" id="SSF47384">
    <property type="entry name" value="Homodimeric domain of signal transducing histidine kinase"/>
    <property type="match status" value="1"/>
</dbReference>
<dbReference type="GO" id="GO:0000155">
    <property type="term" value="F:phosphorelay sensor kinase activity"/>
    <property type="evidence" value="ECO:0007669"/>
    <property type="project" value="InterPro"/>
</dbReference>
<sequence>MMFNLHWPRTLASRLSLIFLIGLLLAQALSFGAQYYERYQSAKNTMLGNLETDVSTSIAILDRLPAEERPAWLERLARKNYGYLLSEGEPGTPIEASDVPVAVTSITEAIGERYPLTFTDIPGPKKHFQGHLRLSDGSPVTIDVRPAMVPLSPWLPVVLLGQLALMIACSWLAVRIAVRPLTRLANAVETLDPNAHPINLDESGPTEVIYAARAFNAMQARIAAYLKERMQLLAAISHDLQTPITRMKLRAELMDDCAEKDKLWNDLSEMEHLVREGVAYARSIHGSTEESRRTNMDSFLESLVFDYQDMGKQVHLVGKSAVVIDTRPHALRRVLVNLTDNALKFAGAAEVWVEANKGSLAITVMDRGPGIAEAELAQVLQPFYRVENSRNRDTGGTGLGLAIAQQLAMALGGALTLSNREGGGLCAELKLPLHP</sequence>
<evidence type="ECO:0000259" key="17">
    <source>
        <dbReference type="PROSITE" id="PS50885"/>
    </source>
</evidence>
<evidence type="ECO:0000256" key="10">
    <source>
        <dbReference type="ARBA" id="ARBA00022777"/>
    </source>
</evidence>
<dbReference type="PRINTS" id="PR00344">
    <property type="entry name" value="BCTRLSENSOR"/>
</dbReference>
<evidence type="ECO:0000256" key="7">
    <source>
        <dbReference type="ARBA" id="ARBA00022679"/>
    </source>
</evidence>
<dbReference type="GO" id="GO:0005886">
    <property type="term" value="C:plasma membrane"/>
    <property type="evidence" value="ECO:0007669"/>
    <property type="project" value="UniProtKB-SubCell"/>
</dbReference>
<evidence type="ECO:0000313" key="18">
    <source>
        <dbReference type="EMBL" id="VVM64881.1"/>
    </source>
</evidence>
<evidence type="ECO:0000256" key="8">
    <source>
        <dbReference type="ARBA" id="ARBA00022692"/>
    </source>
</evidence>
<evidence type="ECO:0000256" key="1">
    <source>
        <dbReference type="ARBA" id="ARBA00000085"/>
    </source>
</evidence>
<dbReference type="InterPro" id="IPR003594">
    <property type="entry name" value="HATPase_dom"/>
</dbReference>
<evidence type="ECO:0000256" key="4">
    <source>
        <dbReference type="ARBA" id="ARBA00022475"/>
    </source>
</evidence>
<dbReference type="SMART" id="SM00387">
    <property type="entry name" value="HATPase_c"/>
    <property type="match status" value="1"/>
</dbReference>
<keyword evidence="5" id="KW-0997">Cell inner membrane</keyword>
<evidence type="ECO:0000256" key="6">
    <source>
        <dbReference type="ARBA" id="ARBA00022553"/>
    </source>
</evidence>
<keyword evidence="4" id="KW-1003">Cell membrane</keyword>
<dbReference type="PROSITE" id="PS50109">
    <property type="entry name" value="HIS_KIN"/>
    <property type="match status" value="1"/>
</dbReference>